<dbReference type="Pfam" id="PF00430">
    <property type="entry name" value="ATP-synt_B"/>
    <property type="match status" value="1"/>
</dbReference>
<feature type="coiled-coil region" evidence="14">
    <location>
        <begin position="74"/>
        <end position="127"/>
    </location>
</feature>
<evidence type="ECO:0000256" key="12">
    <source>
        <dbReference type="ARBA" id="ARBA00037847"/>
    </source>
</evidence>
<keyword evidence="17" id="KW-1185">Reference proteome</keyword>
<dbReference type="CDD" id="cd06503">
    <property type="entry name" value="ATP-synt_Fo_b"/>
    <property type="match status" value="1"/>
</dbReference>
<dbReference type="InterPro" id="IPR050059">
    <property type="entry name" value="ATP_synthase_B_chain"/>
</dbReference>
<comment type="subcellular location">
    <subcellularLocation>
        <location evidence="13">Cell membrane</location>
        <topology evidence="13">Single-pass membrane protein</topology>
    </subcellularLocation>
    <subcellularLocation>
        <location evidence="12">Endomembrane system</location>
        <topology evidence="12">Single-pass membrane protein</topology>
    </subcellularLocation>
</comment>
<dbReference type="NCBIfam" id="TIGR03321">
    <property type="entry name" value="alt_F1F0_F0_B"/>
    <property type="match status" value="1"/>
</dbReference>
<keyword evidence="8 13" id="KW-0472">Membrane</keyword>
<keyword evidence="6 13" id="KW-1133">Transmembrane helix</keyword>
<dbReference type="PANTHER" id="PTHR33445">
    <property type="entry name" value="ATP SYNTHASE SUBUNIT B', CHLOROPLASTIC"/>
    <property type="match status" value="1"/>
</dbReference>
<gene>
    <name evidence="13" type="primary">atpF</name>
    <name evidence="16" type="ORF">ACFQDL_20185</name>
</gene>
<dbReference type="InterPro" id="IPR002146">
    <property type="entry name" value="ATP_synth_b/b'su_bac/chlpt"/>
</dbReference>
<evidence type="ECO:0000256" key="13">
    <source>
        <dbReference type="HAMAP-Rule" id="MF_01398"/>
    </source>
</evidence>
<comment type="caution">
    <text evidence="16">The sequence shown here is derived from an EMBL/GenBank/DDBJ whole genome shotgun (WGS) entry which is preliminary data.</text>
</comment>
<dbReference type="PANTHER" id="PTHR33445:SF2">
    <property type="entry name" value="ATP SYNTHASE SUBUNIT B', CHLOROPLASTIC"/>
    <property type="match status" value="1"/>
</dbReference>
<evidence type="ECO:0000256" key="8">
    <source>
        <dbReference type="ARBA" id="ARBA00023136"/>
    </source>
</evidence>
<keyword evidence="4 13" id="KW-0812">Transmembrane</keyword>
<feature type="compositionally biased region" description="Basic and acidic residues" evidence="15">
    <location>
        <begin position="272"/>
        <end position="286"/>
    </location>
</feature>
<dbReference type="Pfam" id="PF00213">
    <property type="entry name" value="OSCP"/>
    <property type="match status" value="1"/>
</dbReference>
<name>A0ABW2A3V3_9GAMM</name>
<comment type="similarity">
    <text evidence="1 13">Belongs to the ATPase B chain family.</text>
</comment>
<dbReference type="InterPro" id="IPR017707">
    <property type="entry name" value="Alt_ATP_synth_F0_bsu"/>
</dbReference>
<keyword evidence="7 13" id="KW-0406">Ion transport</keyword>
<keyword evidence="2 13" id="KW-0813">Transport</keyword>
<evidence type="ECO:0000256" key="11">
    <source>
        <dbReference type="ARBA" id="ARBA00025614"/>
    </source>
</evidence>
<dbReference type="Proteomes" id="UP001596422">
    <property type="component" value="Unassembled WGS sequence"/>
</dbReference>
<feature type="transmembrane region" description="Helical" evidence="13">
    <location>
        <begin position="6"/>
        <end position="22"/>
    </location>
</feature>
<keyword evidence="14" id="KW-0175">Coiled coil</keyword>
<comment type="function">
    <text evidence="11">Component of the F(0) channel, it forms part of the peripheral stalk, linking F(1) to F(0). The b'-subunit is a diverged and duplicated form of b found in plants and photosynthetic bacteria.</text>
</comment>
<comment type="function">
    <text evidence="10 13">F(1)F(0) ATP synthase produces ATP from ADP in the presence of a proton or sodium gradient. F-type ATPases consist of two structural domains, F(1) containing the extramembraneous catalytic core and F(0) containing the membrane proton channel, linked together by a central stalk and a peripheral stalk. During catalysis, ATP synthesis in the catalytic domain of F(1) is coupled via a rotary mechanism of the central stalk subunits to proton translocation.</text>
</comment>
<feature type="region of interest" description="Disordered" evidence="15">
    <location>
        <begin position="250"/>
        <end position="311"/>
    </location>
</feature>
<organism evidence="16 17">
    <name type="scientific">Marinobacterium aestuariivivens</name>
    <dbReference type="NCBI Taxonomy" id="1698799"/>
    <lineage>
        <taxon>Bacteria</taxon>
        <taxon>Pseudomonadati</taxon>
        <taxon>Pseudomonadota</taxon>
        <taxon>Gammaproteobacteria</taxon>
        <taxon>Oceanospirillales</taxon>
        <taxon>Oceanospirillaceae</taxon>
        <taxon>Marinobacterium</taxon>
    </lineage>
</organism>
<sequence>MLIDWFTVGAQILNFLILVWLMKRFLYRPILDAIDAREKRIAAELADAAAKQTEAEQERDAFHHKNAAFDQQRATLLSQAVEAAQAERRRLIDEACQAADSLSVKRREALSQEQQRLKDELAQRTRDEVFAIARKALADLAGVGLEARMSEVFVQRLRDLDSATRDDLVSTLTPGAGPVLVSSVFDLPPPQRSAIQAALEDLFPAEIQVRFETAPQLINGIELSANGRKLGWSITDYLAAMEKSVGELLTVPTGPDADADADAEPAAPAKTPESKSKSKSKSKSEPEPEPEPESESESSESSGQTGQEPRE</sequence>
<evidence type="ECO:0000256" key="1">
    <source>
        <dbReference type="ARBA" id="ARBA00005513"/>
    </source>
</evidence>
<dbReference type="EMBL" id="JBHSWE010000001">
    <property type="protein sequence ID" value="MFC6672124.1"/>
    <property type="molecule type" value="Genomic_DNA"/>
</dbReference>
<evidence type="ECO:0000256" key="9">
    <source>
        <dbReference type="ARBA" id="ARBA00023310"/>
    </source>
</evidence>
<evidence type="ECO:0000256" key="7">
    <source>
        <dbReference type="ARBA" id="ARBA00023065"/>
    </source>
</evidence>
<feature type="compositionally biased region" description="Acidic residues" evidence="15">
    <location>
        <begin position="287"/>
        <end position="298"/>
    </location>
</feature>
<evidence type="ECO:0000256" key="4">
    <source>
        <dbReference type="ARBA" id="ARBA00022692"/>
    </source>
</evidence>
<reference evidence="17" key="1">
    <citation type="journal article" date="2019" name="Int. J. Syst. Evol. Microbiol.">
        <title>The Global Catalogue of Microorganisms (GCM) 10K type strain sequencing project: providing services to taxonomists for standard genome sequencing and annotation.</title>
        <authorList>
            <consortium name="The Broad Institute Genomics Platform"/>
            <consortium name="The Broad Institute Genome Sequencing Center for Infectious Disease"/>
            <person name="Wu L."/>
            <person name="Ma J."/>
        </authorList>
    </citation>
    <scope>NUCLEOTIDE SEQUENCE [LARGE SCALE GENOMIC DNA]</scope>
    <source>
        <strain evidence="17">NBRC 111756</strain>
    </source>
</reference>
<evidence type="ECO:0000256" key="3">
    <source>
        <dbReference type="ARBA" id="ARBA00022547"/>
    </source>
</evidence>
<keyword evidence="5 13" id="KW-0375">Hydrogen ion transport</keyword>
<protein>
    <recommendedName>
        <fullName evidence="13">ATP synthase subunit b</fullName>
    </recommendedName>
    <alternativeName>
        <fullName evidence="13">ATP synthase F(0) sector subunit b</fullName>
    </alternativeName>
    <alternativeName>
        <fullName evidence="13">ATPase subunit I</fullName>
    </alternativeName>
    <alternativeName>
        <fullName evidence="13">F-type ATPase subunit b</fullName>
        <shortName evidence="13">F-ATPase subunit b</shortName>
    </alternativeName>
</protein>
<evidence type="ECO:0000256" key="6">
    <source>
        <dbReference type="ARBA" id="ARBA00022989"/>
    </source>
</evidence>
<dbReference type="HAMAP" id="MF_01398">
    <property type="entry name" value="ATP_synth_b_bprime"/>
    <property type="match status" value="1"/>
</dbReference>
<keyword evidence="13" id="KW-1003">Cell membrane</keyword>
<dbReference type="RefSeq" id="WP_379910585.1">
    <property type="nucleotide sequence ID" value="NZ_JBHSWE010000001.1"/>
</dbReference>
<evidence type="ECO:0000256" key="2">
    <source>
        <dbReference type="ARBA" id="ARBA00022448"/>
    </source>
</evidence>
<accession>A0ABW2A3V3</accession>
<dbReference type="InterPro" id="IPR000711">
    <property type="entry name" value="ATPase_OSCP/dsu"/>
</dbReference>
<evidence type="ECO:0000256" key="5">
    <source>
        <dbReference type="ARBA" id="ARBA00022781"/>
    </source>
</evidence>
<proteinExistence type="inferred from homology"/>
<evidence type="ECO:0000256" key="15">
    <source>
        <dbReference type="SAM" id="MobiDB-lite"/>
    </source>
</evidence>
<evidence type="ECO:0000256" key="10">
    <source>
        <dbReference type="ARBA" id="ARBA00025198"/>
    </source>
</evidence>
<keyword evidence="9 13" id="KW-0066">ATP synthesis</keyword>
<evidence type="ECO:0000313" key="17">
    <source>
        <dbReference type="Proteomes" id="UP001596422"/>
    </source>
</evidence>
<evidence type="ECO:0000313" key="16">
    <source>
        <dbReference type="EMBL" id="MFC6672124.1"/>
    </source>
</evidence>
<comment type="subunit">
    <text evidence="13">F-type ATPases have 2 components, F(1) - the catalytic core - and F(0) - the membrane proton channel. F(1) has five subunits: alpha(3), beta(3), gamma(1), delta(1), epsilon(1). F(0) has three main subunits: a(1), b(2) and c(10-14). The alpha and beta chains form an alternating ring which encloses part of the gamma chain. F(1) is attached to F(0) by a central stalk formed by the gamma and epsilon chains, while a peripheral stalk is formed by the delta and b chains.</text>
</comment>
<evidence type="ECO:0000256" key="14">
    <source>
        <dbReference type="SAM" id="Coils"/>
    </source>
</evidence>
<keyword evidence="3 13" id="KW-0138">CF(0)</keyword>